<dbReference type="Proteomes" id="UP000822688">
    <property type="component" value="Chromosome V"/>
</dbReference>
<dbReference type="EMBL" id="CM026426">
    <property type="protein sequence ID" value="KAG0574723.1"/>
    <property type="molecule type" value="Genomic_DNA"/>
</dbReference>
<organism evidence="2 3">
    <name type="scientific">Ceratodon purpureus</name>
    <name type="common">Fire moss</name>
    <name type="synonym">Dicranum purpureum</name>
    <dbReference type="NCBI Taxonomy" id="3225"/>
    <lineage>
        <taxon>Eukaryota</taxon>
        <taxon>Viridiplantae</taxon>
        <taxon>Streptophyta</taxon>
        <taxon>Embryophyta</taxon>
        <taxon>Bryophyta</taxon>
        <taxon>Bryophytina</taxon>
        <taxon>Bryopsida</taxon>
        <taxon>Dicranidae</taxon>
        <taxon>Pseudoditrichales</taxon>
        <taxon>Ditrichaceae</taxon>
        <taxon>Ceratodon</taxon>
    </lineage>
</organism>
<sequence length="89" mass="9625">MARSTIKCMCCEGGTYMYTQGKMGASFMFQTWRRGFICLLVLASSPFLAPIIVVSMMVGGLFLGLLLCGVAAYCALIRPSLSLVVSKEI</sequence>
<accession>A0A8T0HW64</accession>
<feature type="transmembrane region" description="Helical" evidence="1">
    <location>
        <begin position="36"/>
        <end position="54"/>
    </location>
</feature>
<evidence type="ECO:0000313" key="3">
    <source>
        <dbReference type="Proteomes" id="UP000822688"/>
    </source>
</evidence>
<protein>
    <submittedName>
        <fullName evidence="2">Uncharacterized protein</fullName>
    </submittedName>
</protein>
<keyword evidence="3" id="KW-1185">Reference proteome</keyword>
<keyword evidence="1" id="KW-0472">Membrane</keyword>
<evidence type="ECO:0000313" key="2">
    <source>
        <dbReference type="EMBL" id="KAG0574723.1"/>
    </source>
</evidence>
<evidence type="ECO:0000256" key="1">
    <source>
        <dbReference type="SAM" id="Phobius"/>
    </source>
</evidence>
<proteinExistence type="predicted"/>
<dbReference type="EMBL" id="CM026426">
    <property type="protein sequence ID" value="KAG0574722.1"/>
    <property type="molecule type" value="Genomic_DNA"/>
</dbReference>
<gene>
    <name evidence="2" type="ORF">KC19_VG285500</name>
</gene>
<feature type="transmembrane region" description="Helical" evidence="1">
    <location>
        <begin position="60"/>
        <end position="77"/>
    </location>
</feature>
<comment type="caution">
    <text evidence="2">The sequence shown here is derived from an EMBL/GenBank/DDBJ whole genome shotgun (WGS) entry which is preliminary data.</text>
</comment>
<dbReference type="AlphaFoldDB" id="A0A8T0HW64"/>
<dbReference type="EMBL" id="CM026426">
    <property type="protein sequence ID" value="KAG0574724.1"/>
    <property type="molecule type" value="Genomic_DNA"/>
</dbReference>
<keyword evidence="1" id="KW-1133">Transmembrane helix</keyword>
<keyword evidence="1" id="KW-0812">Transmembrane</keyword>
<name>A0A8T0HW64_CERPU</name>
<reference evidence="2" key="1">
    <citation type="submission" date="2020-06" db="EMBL/GenBank/DDBJ databases">
        <title>WGS assembly of Ceratodon purpureus strain R40.</title>
        <authorList>
            <person name="Carey S.B."/>
            <person name="Jenkins J."/>
            <person name="Shu S."/>
            <person name="Lovell J.T."/>
            <person name="Sreedasyam A."/>
            <person name="Maumus F."/>
            <person name="Tiley G.P."/>
            <person name="Fernandez-Pozo N."/>
            <person name="Barry K."/>
            <person name="Chen C."/>
            <person name="Wang M."/>
            <person name="Lipzen A."/>
            <person name="Daum C."/>
            <person name="Saski C.A."/>
            <person name="Payton A.C."/>
            <person name="Mcbreen J.C."/>
            <person name="Conrad R.E."/>
            <person name="Kollar L.M."/>
            <person name="Olsson S."/>
            <person name="Huttunen S."/>
            <person name="Landis J.B."/>
            <person name="Wickett N.J."/>
            <person name="Johnson M.G."/>
            <person name="Rensing S.A."/>
            <person name="Grimwood J."/>
            <person name="Schmutz J."/>
            <person name="Mcdaniel S.F."/>
        </authorList>
    </citation>
    <scope>NUCLEOTIDE SEQUENCE</scope>
    <source>
        <strain evidence="2">R40</strain>
    </source>
</reference>